<feature type="region of interest" description="Disordered" evidence="4">
    <location>
        <begin position="992"/>
        <end position="1015"/>
    </location>
</feature>
<feature type="compositionally biased region" description="Basic and acidic residues" evidence="4">
    <location>
        <begin position="215"/>
        <end position="226"/>
    </location>
</feature>
<dbReference type="OrthoDB" id="10255000at2759"/>
<dbReference type="Proteomes" id="UP000827724">
    <property type="component" value="Unassembled WGS sequence"/>
</dbReference>
<dbReference type="InterPro" id="IPR024545">
    <property type="entry name" value="Mto1-like_Mto2p-bd"/>
</dbReference>
<feature type="domain" description="Centrosomin N-terminal motif 1" evidence="5">
    <location>
        <begin position="499"/>
        <end position="570"/>
    </location>
</feature>
<feature type="coiled-coil region" evidence="3">
    <location>
        <begin position="1355"/>
        <end position="1414"/>
    </location>
</feature>
<gene>
    <name evidence="7" type="ORF">Trco_004988</name>
</gene>
<feature type="compositionally biased region" description="Basic and acidic residues" evidence="4">
    <location>
        <begin position="1510"/>
        <end position="1521"/>
    </location>
</feature>
<name>A0A9P8QMA0_9HYPO</name>
<evidence type="ECO:0000256" key="2">
    <source>
        <dbReference type="ARBA" id="ARBA00022490"/>
    </source>
</evidence>
<feature type="region of interest" description="Disordered" evidence="4">
    <location>
        <begin position="811"/>
        <end position="842"/>
    </location>
</feature>
<evidence type="ECO:0000313" key="7">
    <source>
        <dbReference type="EMBL" id="KAH6605835.1"/>
    </source>
</evidence>
<dbReference type="GO" id="GO:0005815">
    <property type="term" value="C:microtubule organizing center"/>
    <property type="evidence" value="ECO:0007669"/>
    <property type="project" value="InterPro"/>
</dbReference>
<feature type="region of interest" description="Disordered" evidence="4">
    <location>
        <begin position="1226"/>
        <end position="1246"/>
    </location>
</feature>
<dbReference type="PANTHER" id="PTHR45615:SF80">
    <property type="entry name" value="GRIP DOMAIN-CONTAINING PROTEIN"/>
    <property type="match status" value="1"/>
</dbReference>
<dbReference type="GO" id="GO:0005737">
    <property type="term" value="C:cytoplasm"/>
    <property type="evidence" value="ECO:0007669"/>
    <property type="project" value="UniProtKB-SubCell"/>
</dbReference>
<evidence type="ECO:0000256" key="4">
    <source>
        <dbReference type="SAM" id="MobiDB-lite"/>
    </source>
</evidence>
<keyword evidence="2" id="KW-0963">Cytoplasm</keyword>
<dbReference type="InterPro" id="IPR012943">
    <property type="entry name" value="Cnn_1N"/>
</dbReference>
<comment type="caution">
    <text evidence="7">The sequence shown here is derived from an EMBL/GenBank/DDBJ whole genome shotgun (WGS) entry which is preliminary data.</text>
</comment>
<dbReference type="Pfam" id="PF07989">
    <property type="entry name" value="Cnn_1N"/>
    <property type="match status" value="1"/>
</dbReference>
<feature type="coiled-coil region" evidence="3">
    <location>
        <begin position="666"/>
        <end position="693"/>
    </location>
</feature>
<feature type="compositionally biased region" description="Low complexity" evidence="4">
    <location>
        <begin position="1455"/>
        <end position="1467"/>
    </location>
</feature>
<feature type="region of interest" description="Disordered" evidence="4">
    <location>
        <begin position="709"/>
        <end position="740"/>
    </location>
</feature>
<feature type="compositionally biased region" description="Polar residues" evidence="4">
    <location>
        <begin position="227"/>
        <end position="239"/>
    </location>
</feature>
<feature type="region of interest" description="Disordered" evidence="4">
    <location>
        <begin position="145"/>
        <end position="306"/>
    </location>
</feature>
<feature type="compositionally biased region" description="Low complexity" evidence="4">
    <location>
        <begin position="580"/>
        <end position="592"/>
    </location>
</feature>
<evidence type="ECO:0000259" key="5">
    <source>
        <dbReference type="Pfam" id="PF07989"/>
    </source>
</evidence>
<feature type="compositionally biased region" description="Low complexity" evidence="4">
    <location>
        <begin position="328"/>
        <end position="340"/>
    </location>
</feature>
<feature type="region of interest" description="Disordered" evidence="4">
    <location>
        <begin position="1418"/>
        <end position="1476"/>
    </location>
</feature>
<evidence type="ECO:0000256" key="1">
    <source>
        <dbReference type="ARBA" id="ARBA00004496"/>
    </source>
</evidence>
<feature type="region of interest" description="Disordered" evidence="4">
    <location>
        <begin position="1"/>
        <end position="131"/>
    </location>
</feature>
<feature type="compositionally biased region" description="Basic and acidic residues" evidence="4">
    <location>
        <begin position="1531"/>
        <end position="1548"/>
    </location>
</feature>
<feature type="region of interest" description="Disordered" evidence="4">
    <location>
        <begin position="568"/>
        <end position="594"/>
    </location>
</feature>
<feature type="compositionally biased region" description="Low complexity" evidence="4">
    <location>
        <begin position="1426"/>
        <end position="1438"/>
    </location>
</feature>
<feature type="domain" description="Mto1-like Mto2p-binding" evidence="6">
    <location>
        <begin position="1496"/>
        <end position="1537"/>
    </location>
</feature>
<keyword evidence="3" id="KW-0175">Coiled coil</keyword>
<proteinExistence type="predicted"/>
<accession>A0A9P8QMA0</accession>
<feature type="region of interest" description="Disordered" evidence="4">
    <location>
        <begin position="319"/>
        <end position="354"/>
    </location>
</feature>
<feature type="region of interest" description="Disordered" evidence="4">
    <location>
        <begin position="757"/>
        <end position="782"/>
    </location>
</feature>
<feature type="compositionally biased region" description="Basic and acidic residues" evidence="4">
    <location>
        <begin position="757"/>
        <end position="768"/>
    </location>
</feature>
<feature type="compositionally biased region" description="Polar residues" evidence="4">
    <location>
        <begin position="145"/>
        <end position="157"/>
    </location>
</feature>
<dbReference type="PANTHER" id="PTHR45615">
    <property type="entry name" value="MYOSIN HEAVY CHAIN, NON-MUSCLE"/>
    <property type="match status" value="1"/>
</dbReference>
<comment type="subcellular location">
    <subcellularLocation>
        <location evidence="1">Cytoplasm</location>
    </subcellularLocation>
</comment>
<dbReference type="EMBL" id="JAIWOZ010000004">
    <property type="protein sequence ID" value="KAH6605835.1"/>
    <property type="molecule type" value="Genomic_DNA"/>
</dbReference>
<evidence type="ECO:0000259" key="6">
    <source>
        <dbReference type="Pfam" id="PF12808"/>
    </source>
</evidence>
<reference evidence="7" key="1">
    <citation type="submission" date="2021-08" db="EMBL/GenBank/DDBJ databases">
        <title>Chromosome-Level Trichoderma cornu-damae using Hi-C Data.</title>
        <authorList>
            <person name="Kim C.S."/>
        </authorList>
    </citation>
    <scope>NUCLEOTIDE SEQUENCE</scope>
    <source>
        <strain evidence="7">KA19-0412C</strain>
    </source>
</reference>
<feature type="compositionally biased region" description="Basic and acidic residues" evidence="4">
    <location>
        <begin position="568"/>
        <end position="579"/>
    </location>
</feature>
<sequence length="1548" mass="172602">MAGTDDNTAHEPESLPSSTARRVQADNGGTGSPAQTPEPRRSLGPTTMGARSPLQRSESRESAPAPPRHATTAPNNSRLSPSWAQAQAQAQASSRPRVGGGSPALSQGGDHSYFETTALEPTLIPEETISEDAIREHFKDIESSFLPSLSPVPTGSANAEGAADDTFVFDSPAKAAAQPVGISAGPEAQPERPQSKPGPRYEPAYASRQEYTQEFDFHPESEDDLTRASNTTSNLESFDSSPAAAVAAARSISRATSATHNSQNTPKVGGAQEGQRKDGRDDSVASSADGQDHDASSYSHTQPLSERFDAGGAAGLALRNRRPKYVRSGRFSSQRSSTSSFVTNPESQEDSDATVGTVGLGLDYALHSGGAVPNAGMPRAPSNLLLRSISMGSMASGIGTDEFGDNTTRQLEPLAEVDTPPRGRDSYGMVTPKAKDSINTAPTDTVIAQHVKNVHVPDSVAKEFKFENGLQTPRMSASSTTAVANSAKAPGKGGNKNWTLKEQSSTIERLSKENFDLKLKVMFLSKRLDTLSEEGLKEMISENVELRTNLAITTRDNKILRKRVKELEKKEKEDEERPSTARSAASSTDQTAKMYNEEAQEREEELMFLRERVETYATEIERLRSETMDRESEKKKLSDIVKTLGERSGDAAFGRQEEADVWKDLLEQETARREQADEDNRKLRDEVFRLKKELSGAGAGMLHHTTNIYNITKKPRDRNGSPGRPMSSVSGEADGSHASFSAASTLVDELRRESEQLRHENAELRREVGAQTSMLTSRNREKERLYQEIEDLKMAQRRGGAAPSTIDSLLERSASRAGGHERPTSRGSLRARQLSAEDEAEREELENKLAELRDKVSEVKLQNQDLQRELESCMADFELAINQKREADEALMSMQEEIDNATNDLIALQSERDEALREHGELEANFEDLRSEAQLEIDALEAEVQRLQADLSDRSENFESLQKEMRQMSEALLGLEDEQEHKLRHIQQLEEEQANQSHRIQHLEQEQESSNKELEELEQKLLESNEKNQRLSVQQESSQGEISFLREEQEADKIRIGDLEAALSNADRSLDDEKERVKELENRMQEERMQWEDVTTKKDADVQQIFANLQRENAGAKDEVKRLRKSLSSREVEATEWKERLLELENNLREALGDLNGTRSSLLKSIARMQRELENTVRELDTSKAALVEKDRIIKQRDSLMESHALETRKITELLEKERVAHRNTKSQFESFQKTHQHLTRTASTQDVRISELEATRGQDRRKLAMLEQTAREQLLERNELLLLLWHKLSTLCGREWANNNTLVDRQVVPTLEVIASRLPGFSKNLLAAVKTIEGMFAALQAKIKSVEKDLYREYQALENNLDVRIKKLDRLETMVRNSVATGSLNSQEATSRMMRLEEAYRQLKVENATLRTANDVRARAAHQTPGSSEASGAGSPSPMVPRGPGDRSHPGSQARASSVVRAPSASGIPVSSSRTGLGLLDATHSDGSINSNDNRWLLRLREMEYKLKMEREGRNQDRQAARQRLGGLENENRDLREKARRANHDTE</sequence>
<keyword evidence="8" id="KW-1185">Reference proteome</keyword>
<evidence type="ECO:0000256" key="3">
    <source>
        <dbReference type="SAM" id="Coils"/>
    </source>
</evidence>
<feature type="compositionally biased region" description="Basic and acidic residues" evidence="4">
    <location>
        <begin position="1001"/>
        <end position="1015"/>
    </location>
</feature>
<organism evidence="7 8">
    <name type="scientific">Trichoderma cornu-damae</name>
    <dbReference type="NCBI Taxonomy" id="654480"/>
    <lineage>
        <taxon>Eukaryota</taxon>
        <taxon>Fungi</taxon>
        <taxon>Dikarya</taxon>
        <taxon>Ascomycota</taxon>
        <taxon>Pezizomycotina</taxon>
        <taxon>Sordariomycetes</taxon>
        <taxon>Hypocreomycetidae</taxon>
        <taxon>Hypocreales</taxon>
        <taxon>Hypocreaceae</taxon>
        <taxon>Trichoderma</taxon>
    </lineage>
</organism>
<protein>
    <submittedName>
        <fullName evidence="7">Anucleate primary sterigmata b</fullName>
    </submittedName>
</protein>
<feature type="region of interest" description="Disordered" evidence="4">
    <location>
        <begin position="1510"/>
        <end position="1548"/>
    </location>
</feature>
<feature type="compositionally biased region" description="Basic and acidic residues" evidence="4">
    <location>
        <begin position="274"/>
        <end position="283"/>
    </location>
</feature>
<dbReference type="Pfam" id="PF12808">
    <property type="entry name" value="Mto2_bdg"/>
    <property type="match status" value="1"/>
</dbReference>
<feature type="compositionally biased region" description="Basic and acidic residues" evidence="4">
    <location>
        <begin position="811"/>
        <end position="824"/>
    </location>
</feature>
<evidence type="ECO:0000313" key="8">
    <source>
        <dbReference type="Proteomes" id="UP000827724"/>
    </source>
</evidence>
<feature type="compositionally biased region" description="Low complexity" evidence="4">
    <location>
        <begin position="240"/>
        <end position="258"/>
    </location>
</feature>